<dbReference type="SUPFAM" id="SSF143011">
    <property type="entry name" value="RelE-like"/>
    <property type="match status" value="1"/>
</dbReference>
<name>A0A1Y3P1N9_9PSED</name>
<organism evidence="2 3">
    <name type="scientific">Pseudomonas caspiana</name>
    <dbReference type="NCBI Taxonomy" id="1451454"/>
    <lineage>
        <taxon>Bacteria</taxon>
        <taxon>Pseudomonadati</taxon>
        <taxon>Pseudomonadota</taxon>
        <taxon>Gammaproteobacteria</taxon>
        <taxon>Pseudomonadales</taxon>
        <taxon>Pseudomonadaceae</taxon>
        <taxon>Pseudomonas</taxon>
    </lineage>
</organism>
<dbReference type="InterPro" id="IPR007712">
    <property type="entry name" value="RelE/ParE_toxin"/>
</dbReference>
<reference evidence="2 3" key="1">
    <citation type="journal article" date="2017" name="Syst. Appl. Microbiol.">
        <title>Pseudomonas caspiana sp. nov., a citrus pathogen in the Pseudomonas syringae phylogenetic group.</title>
        <authorList>
            <person name="Busquets A."/>
            <person name="Gomila M."/>
            <person name="Beiki F."/>
            <person name="Mulet M."/>
            <person name="Rahimian H."/>
            <person name="Garcia-Valdes E."/>
            <person name="Lalucat J."/>
        </authorList>
    </citation>
    <scope>NUCLEOTIDE SEQUENCE [LARGE SCALE GENOMIC DNA]</scope>
    <source>
        <strain evidence="2 3">FBF102</strain>
    </source>
</reference>
<gene>
    <name evidence="2" type="ORF">AUC60_11800</name>
</gene>
<accession>A0A1Y3P1N9</accession>
<keyword evidence="1" id="KW-1277">Toxin-antitoxin system</keyword>
<dbReference type="Gene3D" id="3.30.2310.20">
    <property type="entry name" value="RelE-like"/>
    <property type="match status" value="1"/>
</dbReference>
<dbReference type="OrthoDB" id="6893584at2"/>
<evidence type="ECO:0000313" key="3">
    <source>
        <dbReference type="Proteomes" id="UP000195440"/>
    </source>
</evidence>
<dbReference type="AlphaFoldDB" id="A0A1Y3P1N9"/>
<sequence length="114" mass="13023">MAKFKIQYASTAEQSLYSQITHLQPYVGNAGAQQKLSRLIVEVEALLSVNPLAYPISPQASLFGITQYRELNHEGYRIFFEFFDSEQLVVVGLILAQKQSVEDQLINYCLMFDR</sequence>
<comment type="caution">
    <text evidence="2">The sequence shown here is derived from an EMBL/GenBank/DDBJ whole genome shotgun (WGS) entry which is preliminary data.</text>
</comment>
<evidence type="ECO:0000313" key="2">
    <source>
        <dbReference type="EMBL" id="OUM73748.1"/>
    </source>
</evidence>
<protein>
    <recommendedName>
        <fullName evidence="4">Type II toxin-antitoxin system RelE/ParE family toxin</fullName>
    </recommendedName>
</protein>
<evidence type="ECO:0000256" key="1">
    <source>
        <dbReference type="ARBA" id="ARBA00022649"/>
    </source>
</evidence>
<evidence type="ECO:0008006" key="4">
    <source>
        <dbReference type="Google" id="ProtNLM"/>
    </source>
</evidence>
<dbReference type="Pfam" id="PF05016">
    <property type="entry name" value="ParE_toxin"/>
    <property type="match status" value="1"/>
</dbReference>
<dbReference type="EMBL" id="LOHF01000008">
    <property type="protein sequence ID" value="OUM73748.1"/>
    <property type="molecule type" value="Genomic_DNA"/>
</dbReference>
<keyword evidence="3" id="KW-1185">Reference proteome</keyword>
<dbReference type="RefSeq" id="WP_158099115.1">
    <property type="nucleotide sequence ID" value="NZ_JBJGBV010000002.1"/>
</dbReference>
<dbReference type="InterPro" id="IPR035093">
    <property type="entry name" value="RelE/ParE_toxin_dom_sf"/>
</dbReference>
<proteinExistence type="predicted"/>
<dbReference type="Proteomes" id="UP000195440">
    <property type="component" value="Unassembled WGS sequence"/>
</dbReference>